<evidence type="ECO:0000256" key="8">
    <source>
        <dbReference type="ARBA" id="ARBA00023014"/>
    </source>
</evidence>
<protein>
    <recommendedName>
        <fullName evidence="10">Cysteine desulfurase IscS</fullName>
        <ecNumber evidence="10">2.8.1.7</ecNumber>
    </recommendedName>
</protein>
<evidence type="ECO:0000313" key="15">
    <source>
        <dbReference type="Proteomes" id="UP000186599"/>
    </source>
</evidence>
<evidence type="ECO:0000313" key="13">
    <source>
        <dbReference type="EMBL" id="SER45067.1"/>
    </source>
</evidence>
<feature type="binding site" description="via persulfide group" evidence="10">
    <location>
        <position position="328"/>
    </location>
    <ligand>
        <name>[2Fe-2S] cluster</name>
        <dbReference type="ChEBI" id="CHEBI:190135"/>
        <note>ligand shared with IscU</note>
    </ligand>
</feature>
<dbReference type="RefSeq" id="WP_074777710.1">
    <property type="nucleotide sequence ID" value="NZ_FOGN01000001.1"/>
</dbReference>
<gene>
    <name evidence="10" type="primary">iscS</name>
    <name evidence="14" type="ORF">SAMN04487855_1030</name>
    <name evidence="13" type="ORF">SAMN05216589_0594</name>
</gene>
<comment type="subunit">
    <text evidence="10">Homodimer. Forms a heterotetramer with IscU, interacts with other sulfur acceptors.</text>
</comment>
<dbReference type="GO" id="GO:0030170">
    <property type="term" value="F:pyridoxal phosphate binding"/>
    <property type="evidence" value="ECO:0007669"/>
    <property type="project" value="UniProtKB-UniRule"/>
</dbReference>
<dbReference type="InterPro" id="IPR000192">
    <property type="entry name" value="Aminotrans_V_dom"/>
</dbReference>
<comment type="cofactor">
    <cofactor evidence="1 10 11">
        <name>pyridoxal 5'-phosphate</name>
        <dbReference type="ChEBI" id="CHEBI:597326"/>
    </cofactor>
</comment>
<dbReference type="InterPro" id="IPR016454">
    <property type="entry name" value="Cysteine_dSase"/>
</dbReference>
<evidence type="ECO:0000313" key="14">
    <source>
        <dbReference type="EMBL" id="SFL74930.1"/>
    </source>
</evidence>
<evidence type="ECO:0000256" key="1">
    <source>
        <dbReference type="ARBA" id="ARBA00001933"/>
    </source>
</evidence>
<organism evidence="13 16">
    <name type="scientific">Halopseudomonas bauzanensis</name>
    <dbReference type="NCBI Taxonomy" id="653930"/>
    <lineage>
        <taxon>Bacteria</taxon>
        <taxon>Pseudomonadati</taxon>
        <taxon>Pseudomonadota</taxon>
        <taxon>Gammaproteobacteria</taxon>
        <taxon>Pseudomonadales</taxon>
        <taxon>Pseudomonadaceae</taxon>
        <taxon>Halopseudomonas</taxon>
    </lineage>
</organism>
<evidence type="ECO:0000256" key="9">
    <source>
        <dbReference type="ARBA" id="ARBA00050776"/>
    </source>
</evidence>
<dbReference type="Gene3D" id="3.90.1150.10">
    <property type="entry name" value="Aspartate Aminotransferase, domain 1"/>
    <property type="match status" value="1"/>
</dbReference>
<dbReference type="Gene3D" id="3.40.640.10">
    <property type="entry name" value="Type I PLP-dependent aspartate aminotransferase-like (Major domain)"/>
    <property type="match status" value="1"/>
</dbReference>
<dbReference type="GO" id="GO:0051537">
    <property type="term" value="F:2 iron, 2 sulfur cluster binding"/>
    <property type="evidence" value="ECO:0007669"/>
    <property type="project" value="UniProtKB-UniRule"/>
</dbReference>
<feature type="binding site" evidence="10">
    <location>
        <position position="155"/>
    </location>
    <ligand>
        <name>pyridoxal 5'-phosphate</name>
        <dbReference type="ChEBI" id="CHEBI:597326"/>
    </ligand>
</feature>
<dbReference type="PANTHER" id="PTHR11601:SF34">
    <property type="entry name" value="CYSTEINE DESULFURASE"/>
    <property type="match status" value="1"/>
</dbReference>
<comment type="similarity">
    <text evidence="2 10">Belongs to the class-V pyridoxal-phosphate-dependent aminotransferase family. NifS/IscS subfamily.</text>
</comment>
<keyword evidence="6 10" id="KW-0663">Pyridoxal phosphate</keyword>
<dbReference type="STRING" id="653930.SAMN05216589_0594"/>
<feature type="domain" description="Aminotransferase class V" evidence="12">
    <location>
        <begin position="5"/>
        <end position="367"/>
    </location>
</feature>
<keyword evidence="15" id="KW-1185">Reference proteome</keyword>
<dbReference type="GO" id="GO:0031071">
    <property type="term" value="F:cysteine desulfurase activity"/>
    <property type="evidence" value="ECO:0007669"/>
    <property type="project" value="UniProtKB-UniRule"/>
</dbReference>
<dbReference type="PROSITE" id="PS00595">
    <property type="entry name" value="AA_TRANSFER_CLASS_5"/>
    <property type="match status" value="1"/>
</dbReference>
<dbReference type="OrthoDB" id="9808002at2"/>
<dbReference type="Pfam" id="PF00266">
    <property type="entry name" value="Aminotran_5"/>
    <property type="match status" value="1"/>
</dbReference>
<keyword evidence="8 10" id="KW-0411">Iron-sulfur</keyword>
<evidence type="ECO:0000256" key="5">
    <source>
        <dbReference type="ARBA" id="ARBA00022723"/>
    </source>
</evidence>
<dbReference type="FunFam" id="3.40.640.10:FF:000003">
    <property type="entry name" value="Cysteine desulfurase IscS"/>
    <property type="match status" value="1"/>
</dbReference>
<evidence type="ECO:0000256" key="10">
    <source>
        <dbReference type="HAMAP-Rule" id="MF_00331"/>
    </source>
</evidence>
<feature type="binding site" evidence="10">
    <location>
        <position position="243"/>
    </location>
    <ligand>
        <name>pyridoxal 5'-phosphate</name>
        <dbReference type="ChEBI" id="CHEBI:597326"/>
    </ligand>
</feature>
<reference evidence="15 16" key="1">
    <citation type="submission" date="2016-10" db="EMBL/GenBank/DDBJ databases">
        <authorList>
            <person name="de Groot N.N."/>
        </authorList>
    </citation>
    <scope>NUCLEOTIDE SEQUENCE [LARGE SCALE GENOMIC DNA]</scope>
    <source>
        <strain evidence="14 15">CGMCC 1.9095</strain>
        <strain evidence="13 16">DSM 22558</strain>
    </source>
</reference>
<keyword evidence="4 10" id="KW-0001">2Fe-2S</keyword>
<evidence type="ECO:0000256" key="7">
    <source>
        <dbReference type="ARBA" id="ARBA00023004"/>
    </source>
</evidence>
<dbReference type="EMBL" id="FOUA01000001">
    <property type="protein sequence ID" value="SFL74930.1"/>
    <property type="molecule type" value="Genomic_DNA"/>
</dbReference>
<evidence type="ECO:0000256" key="11">
    <source>
        <dbReference type="RuleBase" id="RU004504"/>
    </source>
</evidence>
<dbReference type="InterPro" id="IPR015422">
    <property type="entry name" value="PyrdxlP-dep_Trfase_small"/>
</dbReference>
<feature type="binding site" evidence="10">
    <location>
        <begin position="203"/>
        <end position="205"/>
    </location>
    <ligand>
        <name>pyridoxal 5'-phosphate</name>
        <dbReference type="ChEBI" id="CHEBI:597326"/>
    </ligand>
</feature>
<dbReference type="Proteomes" id="UP000186904">
    <property type="component" value="Unassembled WGS sequence"/>
</dbReference>
<dbReference type="InterPro" id="IPR010240">
    <property type="entry name" value="Cys_deSase_IscS"/>
</dbReference>
<evidence type="ECO:0000256" key="2">
    <source>
        <dbReference type="ARBA" id="ARBA00006490"/>
    </source>
</evidence>
<feature type="modified residue" description="N6-(pyridoxal phosphate)lysine" evidence="10">
    <location>
        <position position="206"/>
    </location>
</feature>
<comment type="function">
    <text evidence="10">Master enzyme that delivers sulfur to a number of partners involved in Fe-S cluster assembly, tRNA modification or cofactor biosynthesis. Catalyzes the removal of elemental sulfur atoms from cysteine to produce alanine. Functions as a sulfur delivery protein for Fe-S cluster synthesis onto IscU, an Fe-S scaffold assembly protein, as well as other S acceptor proteins.</text>
</comment>
<dbReference type="EC" id="2.8.1.7" evidence="10"/>
<dbReference type="EMBL" id="FOGN01000001">
    <property type="protein sequence ID" value="SER45067.1"/>
    <property type="molecule type" value="Genomic_DNA"/>
</dbReference>
<dbReference type="GO" id="GO:0044571">
    <property type="term" value="P:[2Fe-2S] cluster assembly"/>
    <property type="evidence" value="ECO:0007669"/>
    <property type="project" value="UniProtKB-UniRule"/>
</dbReference>
<keyword evidence="3 10" id="KW-0808">Transferase</keyword>
<dbReference type="SUPFAM" id="SSF53383">
    <property type="entry name" value="PLP-dependent transferases"/>
    <property type="match status" value="1"/>
</dbReference>
<dbReference type="NCBIfam" id="NF010611">
    <property type="entry name" value="PRK14012.1"/>
    <property type="match status" value="1"/>
</dbReference>
<evidence type="ECO:0000256" key="4">
    <source>
        <dbReference type="ARBA" id="ARBA00022714"/>
    </source>
</evidence>
<name>A0A1H9PAA6_9GAMM</name>
<comment type="subcellular location">
    <subcellularLocation>
        <location evidence="10">Cytoplasm</location>
    </subcellularLocation>
</comment>
<keyword evidence="10" id="KW-0963">Cytoplasm</keyword>
<comment type="catalytic activity">
    <reaction evidence="9 10">
        <text>(sulfur carrier)-H + L-cysteine = (sulfur carrier)-SH + L-alanine</text>
        <dbReference type="Rhea" id="RHEA:43892"/>
        <dbReference type="Rhea" id="RHEA-COMP:14737"/>
        <dbReference type="Rhea" id="RHEA-COMP:14739"/>
        <dbReference type="ChEBI" id="CHEBI:29917"/>
        <dbReference type="ChEBI" id="CHEBI:35235"/>
        <dbReference type="ChEBI" id="CHEBI:57972"/>
        <dbReference type="ChEBI" id="CHEBI:64428"/>
        <dbReference type="EC" id="2.8.1.7"/>
    </reaction>
</comment>
<dbReference type="UniPathway" id="UPA00266"/>
<evidence type="ECO:0000259" key="12">
    <source>
        <dbReference type="Pfam" id="PF00266"/>
    </source>
</evidence>
<dbReference type="GO" id="GO:0046872">
    <property type="term" value="F:metal ion binding"/>
    <property type="evidence" value="ECO:0007669"/>
    <property type="project" value="UniProtKB-KW"/>
</dbReference>
<dbReference type="InterPro" id="IPR020578">
    <property type="entry name" value="Aminotrans_V_PyrdxlP_BS"/>
</dbReference>
<evidence type="ECO:0000256" key="3">
    <source>
        <dbReference type="ARBA" id="ARBA00022679"/>
    </source>
</evidence>
<dbReference type="AlphaFoldDB" id="A0A1H9PAA6"/>
<sequence length="384" mass="41267">MKLPIYLDYAATTPVDPLVAEKMCACLTMDGNFANPASRSHLYGWQAEEAAELARRQVADLVGADPREIVWTSGATESDNLAIKGAARAFAERGRHIITSQIEHKAVIDSCRQLEREGFEVTYLKPDSDGLIGVEQLQAALREDTILVSLMHVNNEIGVVNDIAALGALVRERGILFHVDAAQSTGKLPINLKQLPVDLMSFSAHKSYGPKGIGALYVRRSPDVRIEALIHGGGHERGMRSGTLAPHQLVGMGEAFALAGAQMKAENERISALRDQLLEGLASLDGVSLNGSAQQRVPHNLNLAFTGVDGELLLLALRDLALSTGSACTSASVEPSYVLRAIGLADELAHSSIRLSLGRFTTEAEVQHAAEVLCKAVSRLRQSR</sequence>
<dbReference type="PANTHER" id="PTHR11601">
    <property type="entry name" value="CYSTEINE DESULFURYLASE FAMILY MEMBER"/>
    <property type="match status" value="1"/>
</dbReference>
<dbReference type="GO" id="GO:1990221">
    <property type="term" value="C:L-cysteine desulfurase complex"/>
    <property type="evidence" value="ECO:0007669"/>
    <property type="project" value="UniProtKB-ARBA"/>
</dbReference>
<dbReference type="PIRSF" id="PIRSF005572">
    <property type="entry name" value="NifS"/>
    <property type="match status" value="1"/>
</dbReference>
<proteinExistence type="inferred from homology"/>
<dbReference type="Proteomes" id="UP000186599">
    <property type="component" value="Unassembled WGS sequence"/>
</dbReference>
<evidence type="ECO:0000313" key="16">
    <source>
        <dbReference type="Proteomes" id="UP000186904"/>
    </source>
</evidence>
<accession>A0A1H9PAA6</accession>
<feature type="binding site" evidence="10">
    <location>
        <position position="183"/>
    </location>
    <ligand>
        <name>pyridoxal 5'-phosphate</name>
        <dbReference type="ChEBI" id="CHEBI:597326"/>
    </ligand>
</feature>
<feature type="binding site" evidence="10">
    <location>
        <begin position="75"/>
        <end position="76"/>
    </location>
    <ligand>
        <name>pyridoxal 5'-phosphate</name>
        <dbReference type="ChEBI" id="CHEBI:597326"/>
    </ligand>
</feature>
<feature type="active site" description="Cysteine persulfide intermediate" evidence="10">
    <location>
        <position position="328"/>
    </location>
</feature>
<comment type="pathway">
    <text evidence="10">Cofactor biosynthesis; iron-sulfur cluster biosynthesis.</text>
</comment>
<keyword evidence="5 10" id="KW-0479">Metal-binding</keyword>
<dbReference type="InterPro" id="IPR015424">
    <property type="entry name" value="PyrdxlP-dep_Trfase"/>
</dbReference>
<dbReference type="InterPro" id="IPR015421">
    <property type="entry name" value="PyrdxlP-dep_Trfase_major"/>
</dbReference>
<dbReference type="HAMAP" id="MF_00331">
    <property type="entry name" value="Cys_desulf_IscS"/>
    <property type="match status" value="1"/>
</dbReference>
<evidence type="ECO:0000256" key="6">
    <source>
        <dbReference type="ARBA" id="ARBA00022898"/>
    </source>
</evidence>
<keyword evidence="7 10" id="KW-0408">Iron</keyword>